<dbReference type="Proteomes" id="UP000070412">
    <property type="component" value="Unassembled WGS sequence"/>
</dbReference>
<name>A0A834R6V0_SARSC</name>
<feature type="region of interest" description="Disordered" evidence="1">
    <location>
        <begin position="367"/>
        <end position="423"/>
    </location>
</feature>
<reference evidence="4" key="1">
    <citation type="journal article" date="2020" name="PLoS Negl. Trop. Dis.">
        <title>High-quality nuclear genome for Sarcoptes scabiei-A critical resource for a neglected parasite.</title>
        <authorList>
            <person name="Korhonen P.K."/>
            <person name="Gasser R.B."/>
            <person name="Ma G."/>
            <person name="Wang T."/>
            <person name="Stroehlein A.J."/>
            <person name="Young N.D."/>
            <person name="Ang C.S."/>
            <person name="Fernando D.D."/>
            <person name="Lu H.C."/>
            <person name="Taylor S."/>
            <person name="Reynolds S.L."/>
            <person name="Mofiz E."/>
            <person name="Najaraj S.H."/>
            <person name="Gowda H."/>
            <person name="Madugundu A."/>
            <person name="Renuse S."/>
            <person name="Holt D."/>
            <person name="Pandey A."/>
            <person name="Papenfuss A.T."/>
            <person name="Fischer K."/>
        </authorList>
    </citation>
    <scope>NUCLEOTIDE SEQUENCE [LARGE SCALE GENOMIC DNA]</scope>
</reference>
<feature type="compositionally biased region" description="Low complexity" evidence="1">
    <location>
        <begin position="367"/>
        <end position="384"/>
    </location>
</feature>
<proteinExistence type="predicted"/>
<feature type="compositionally biased region" description="Basic and acidic residues" evidence="1">
    <location>
        <begin position="286"/>
        <end position="304"/>
    </location>
</feature>
<organism evidence="2">
    <name type="scientific">Sarcoptes scabiei</name>
    <name type="common">Itch mite</name>
    <name type="synonym">Acarus scabiei</name>
    <dbReference type="NCBI Taxonomy" id="52283"/>
    <lineage>
        <taxon>Eukaryota</taxon>
        <taxon>Metazoa</taxon>
        <taxon>Ecdysozoa</taxon>
        <taxon>Arthropoda</taxon>
        <taxon>Chelicerata</taxon>
        <taxon>Arachnida</taxon>
        <taxon>Acari</taxon>
        <taxon>Acariformes</taxon>
        <taxon>Sarcoptiformes</taxon>
        <taxon>Astigmata</taxon>
        <taxon>Psoroptidia</taxon>
        <taxon>Sarcoptoidea</taxon>
        <taxon>Sarcoptidae</taxon>
        <taxon>Sarcoptinae</taxon>
        <taxon>Sarcoptes</taxon>
    </lineage>
</organism>
<evidence type="ECO:0000313" key="4">
    <source>
        <dbReference type="Proteomes" id="UP000070412"/>
    </source>
</evidence>
<feature type="compositionally biased region" description="Polar residues" evidence="1">
    <location>
        <begin position="228"/>
        <end position="239"/>
    </location>
</feature>
<dbReference type="EnsemblMetazoa" id="SSS_2012s_mrna">
    <property type="protein sequence ID" value="KAF7490938.1"/>
    <property type="gene ID" value="SSS_2012"/>
</dbReference>
<accession>A0A834R6V0</accession>
<feature type="compositionally biased region" description="Polar residues" evidence="1">
    <location>
        <begin position="263"/>
        <end position="273"/>
    </location>
</feature>
<feature type="region of interest" description="Disordered" evidence="1">
    <location>
        <begin position="228"/>
        <end position="309"/>
    </location>
</feature>
<protein>
    <submittedName>
        <fullName evidence="2 3">Uncharacterized protein</fullName>
    </submittedName>
</protein>
<dbReference type="AlphaFoldDB" id="A0A834R6V0"/>
<reference evidence="2" key="2">
    <citation type="submission" date="2020-01" db="EMBL/GenBank/DDBJ databases">
        <authorList>
            <person name="Korhonen P.K.K."/>
            <person name="Guangxu M.G."/>
            <person name="Wang T.W."/>
            <person name="Stroehlein A.J.S."/>
            <person name="Young N.D."/>
            <person name="Ang C.-S.A."/>
            <person name="Fernando D.W.F."/>
            <person name="Lu H.L."/>
            <person name="Taylor S.T."/>
            <person name="Ehtesham M.E.M."/>
            <person name="Najaraj S.H.N."/>
            <person name="Harsha G.H.G."/>
            <person name="Madugundu A.M."/>
            <person name="Renuse S.R."/>
            <person name="Holt D.H."/>
            <person name="Pandey A.P."/>
            <person name="Papenfuss A.P."/>
            <person name="Gasser R.B.G."/>
            <person name="Fischer K.F."/>
        </authorList>
    </citation>
    <scope>NUCLEOTIDE SEQUENCE</scope>
    <source>
        <strain evidence="2">SSS_KF_BRIS2020</strain>
    </source>
</reference>
<reference evidence="3" key="3">
    <citation type="submission" date="2022-06" db="UniProtKB">
        <authorList>
            <consortium name="EnsemblMetazoa"/>
        </authorList>
    </citation>
    <scope>IDENTIFICATION</scope>
</reference>
<evidence type="ECO:0000313" key="3">
    <source>
        <dbReference type="EnsemblMetazoa" id="KAF7490938.1"/>
    </source>
</evidence>
<evidence type="ECO:0000313" key="2">
    <source>
        <dbReference type="EMBL" id="KAF7490938.1"/>
    </source>
</evidence>
<dbReference type="EMBL" id="WVUK01000062">
    <property type="protein sequence ID" value="KAF7490938.1"/>
    <property type="molecule type" value="Genomic_DNA"/>
</dbReference>
<gene>
    <name evidence="2" type="ORF">SSS_2012</name>
</gene>
<sequence>MKPPCLPGAEKFRFCDRKFDQIPRKIFPPIVNNINDCCFEEQSLFEIENNRHSPSKNSSSSNEKDPDYLLELSHHSSSSDSLSCHSCIDGRANHLLQSTKTIKCDQKSLDSVSTVSSNLDELIHQMNSYSFDSHRRHGRHPKRKPILPISTRLTSRVLNLTSYHIDTNTNNDNDDDVDDGHHSINNDDEVDADVEDEFEETQSKRNLFPNEIEKKSFTNCMMKTRNSCCSDSLDSQPNRLSKKANEQQQQQQHQLPLLDYSELSRSSTPNSSFLCKHNDVDDDDDGVHFDVENQNCKESRRRPSPENLKLNHNNIDDVHHHHHRHHRHLYGHQLHLLDLDPDPLQHHLPPHHHHHHSDRIIIPVPSHSSLMSSDASSSSMSLSMNREEYESDSFLRSSSCSPLDEESVDGEPQLQQQRKIHQQRQRLLHPQLLWSTSILKNLNKNKNNNNHNQIYPSKLISKSNSNDHRGLAKRLSTLSAASWDCGSEDRGCGTIESYLIVDR</sequence>
<evidence type="ECO:0000256" key="1">
    <source>
        <dbReference type="SAM" id="MobiDB-lite"/>
    </source>
</evidence>
<keyword evidence="4" id="KW-1185">Reference proteome</keyword>
<feature type="region of interest" description="Disordered" evidence="1">
    <location>
        <begin position="166"/>
        <end position="190"/>
    </location>
</feature>